<reference evidence="2" key="2">
    <citation type="submission" date="2019-07" db="EMBL/GenBank/DDBJ databases">
        <authorList>
            <person name="Seetharam A."/>
            <person name="Woodhouse M."/>
            <person name="Cannon E."/>
        </authorList>
    </citation>
    <scope>NUCLEOTIDE SEQUENCE [LARGE SCALE GENOMIC DNA]</scope>
    <source>
        <strain evidence="2">cv. B73</strain>
    </source>
</reference>
<evidence type="ECO:0000313" key="2">
    <source>
        <dbReference type="EnsemblPlants" id="Zm00001eb404650_P001"/>
    </source>
</evidence>
<feature type="compositionally biased region" description="Basic residues" evidence="1">
    <location>
        <begin position="321"/>
        <end position="336"/>
    </location>
</feature>
<organism evidence="2 3">
    <name type="scientific">Zea mays</name>
    <name type="common">Maize</name>
    <dbReference type="NCBI Taxonomy" id="4577"/>
    <lineage>
        <taxon>Eukaryota</taxon>
        <taxon>Viridiplantae</taxon>
        <taxon>Streptophyta</taxon>
        <taxon>Embryophyta</taxon>
        <taxon>Tracheophyta</taxon>
        <taxon>Spermatophyta</taxon>
        <taxon>Magnoliopsida</taxon>
        <taxon>Liliopsida</taxon>
        <taxon>Poales</taxon>
        <taxon>Poaceae</taxon>
        <taxon>PACMAD clade</taxon>
        <taxon>Panicoideae</taxon>
        <taxon>Andropogonodae</taxon>
        <taxon>Andropogoneae</taxon>
        <taxon>Tripsacinae</taxon>
        <taxon>Zea</taxon>
    </lineage>
</organism>
<evidence type="ECO:0000313" key="3">
    <source>
        <dbReference type="Proteomes" id="UP000007305"/>
    </source>
</evidence>
<feature type="compositionally biased region" description="Low complexity" evidence="1">
    <location>
        <begin position="275"/>
        <end position="295"/>
    </location>
</feature>
<dbReference type="AlphaFoldDB" id="A0A804RCC2"/>
<protein>
    <recommendedName>
        <fullName evidence="4">Alpha/beta-Hydrolases superfamily protein</fullName>
    </recommendedName>
</protein>
<dbReference type="EnsemblPlants" id="Zm00001eb404650_T001">
    <property type="protein sequence ID" value="Zm00001eb404650_P001"/>
    <property type="gene ID" value="Zm00001eb404650"/>
</dbReference>
<evidence type="ECO:0000256" key="1">
    <source>
        <dbReference type="SAM" id="MobiDB-lite"/>
    </source>
</evidence>
<dbReference type="PANTHER" id="PTHR45763">
    <property type="entry name" value="HYDROLASE, ALPHA/BETA FOLD FAMILY PROTEIN, EXPRESSED-RELATED"/>
    <property type="match status" value="1"/>
</dbReference>
<keyword evidence="3" id="KW-1185">Reference proteome</keyword>
<dbReference type="Gramene" id="Zm00001eb404650_T001">
    <property type="protein sequence ID" value="Zm00001eb404650_P001"/>
    <property type="gene ID" value="Zm00001eb404650"/>
</dbReference>
<proteinExistence type="predicted"/>
<feature type="compositionally biased region" description="Low complexity" evidence="1">
    <location>
        <begin position="191"/>
        <end position="211"/>
    </location>
</feature>
<accession>A0A804RCC2</accession>
<dbReference type="FunCoup" id="A0A804RCC2">
    <property type="interactions" value="31"/>
</dbReference>
<feature type="region of interest" description="Disordered" evidence="1">
    <location>
        <begin position="108"/>
        <end position="148"/>
    </location>
</feature>
<feature type="compositionally biased region" description="Basic residues" evidence="1">
    <location>
        <begin position="221"/>
        <end position="248"/>
    </location>
</feature>
<dbReference type="Proteomes" id="UP000007305">
    <property type="component" value="Chromosome 9"/>
</dbReference>
<reference evidence="2" key="3">
    <citation type="submission" date="2021-05" db="UniProtKB">
        <authorList>
            <consortium name="EnsemblPlants"/>
        </authorList>
    </citation>
    <scope>IDENTIFICATION</scope>
    <source>
        <strain evidence="2">cv. B73</strain>
    </source>
</reference>
<reference evidence="3" key="1">
    <citation type="journal article" date="2009" name="Science">
        <title>The B73 maize genome: complexity, diversity, and dynamics.</title>
        <authorList>
            <person name="Schnable P.S."/>
            <person name="Ware D."/>
            <person name="Fulton R.S."/>
            <person name="Stein J.C."/>
            <person name="Wei F."/>
            <person name="Pasternak S."/>
            <person name="Liang C."/>
            <person name="Zhang J."/>
            <person name="Fulton L."/>
            <person name="Graves T.A."/>
            <person name="Minx P."/>
            <person name="Reily A.D."/>
            <person name="Courtney L."/>
            <person name="Kruchowski S.S."/>
            <person name="Tomlinson C."/>
            <person name="Strong C."/>
            <person name="Delehaunty K."/>
            <person name="Fronick C."/>
            <person name="Courtney B."/>
            <person name="Rock S.M."/>
            <person name="Belter E."/>
            <person name="Du F."/>
            <person name="Kim K."/>
            <person name="Abbott R.M."/>
            <person name="Cotton M."/>
            <person name="Levy A."/>
            <person name="Marchetto P."/>
            <person name="Ochoa K."/>
            <person name="Jackson S.M."/>
            <person name="Gillam B."/>
            <person name="Chen W."/>
            <person name="Yan L."/>
            <person name="Higginbotham J."/>
            <person name="Cardenas M."/>
            <person name="Waligorski J."/>
            <person name="Applebaum E."/>
            <person name="Phelps L."/>
            <person name="Falcone J."/>
            <person name="Kanchi K."/>
            <person name="Thane T."/>
            <person name="Scimone A."/>
            <person name="Thane N."/>
            <person name="Henke J."/>
            <person name="Wang T."/>
            <person name="Ruppert J."/>
            <person name="Shah N."/>
            <person name="Rotter K."/>
            <person name="Hodges J."/>
            <person name="Ingenthron E."/>
            <person name="Cordes M."/>
            <person name="Kohlberg S."/>
            <person name="Sgro J."/>
            <person name="Delgado B."/>
            <person name="Mead K."/>
            <person name="Chinwalla A."/>
            <person name="Leonard S."/>
            <person name="Crouse K."/>
            <person name="Collura K."/>
            <person name="Kudrna D."/>
            <person name="Currie J."/>
            <person name="He R."/>
            <person name="Angelova A."/>
            <person name="Rajasekar S."/>
            <person name="Mueller T."/>
            <person name="Lomeli R."/>
            <person name="Scara G."/>
            <person name="Ko A."/>
            <person name="Delaney K."/>
            <person name="Wissotski M."/>
            <person name="Lopez G."/>
            <person name="Campos D."/>
            <person name="Braidotti M."/>
            <person name="Ashley E."/>
            <person name="Golser W."/>
            <person name="Kim H."/>
            <person name="Lee S."/>
            <person name="Lin J."/>
            <person name="Dujmic Z."/>
            <person name="Kim W."/>
            <person name="Talag J."/>
            <person name="Zuccolo A."/>
            <person name="Fan C."/>
            <person name="Sebastian A."/>
            <person name="Kramer M."/>
            <person name="Spiegel L."/>
            <person name="Nascimento L."/>
            <person name="Zutavern T."/>
            <person name="Miller B."/>
            <person name="Ambroise C."/>
            <person name="Muller S."/>
            <person name="Spooner W."/>
            <person name="Narechania A."/>
            <person name="Ren L."/>
            <person name="Wei S."/>
            <person name="Kumari S."/>
            <person name="Faga B."/>
            <person name="Levy M.J."/>
            <person name="McMahan L."/>
            <person name="Van Buren P."/>
            <person name="Vaughn M.W."/>
            <person name="Ying K."/>
            <person name="Yeh C.-T."/>
            <person name="Emrich S.J."/>
            <person name="Jia Y."/>
            <person name="Kalyanaraman A."/>
            <person name="Hsia A.-P."/>
            <person name="Barbazuk W.B."/>
            <person name="Baucom R.S."/>
            <person name="Brutnell T.P."/>
            <person name="Carpita N.C."/>
            <person name="Chaparro C."/>
            <person name="Chia J.-M."/>
            <person name="Deragon J.-M."/>
            <person name="Estill J.C."/>
            <person name="Fu Y."/>
            <person name="Jeddeloh J.A."/>
            <person name="Han Y."/>
            <person name="Lee H."/>
            <person name="Li P."/>
            <person name="Lisch D.R."/>
            <person name="Liu S."/>
            <person name="Liu Z."/>
            <person name="Nagel D.H."/>
            <person name="McCann M.C."/>
            <person name="SanMiguel P."/>
            <person name="Myers A.M."/>
            <person name="Nettleton D."/>
            <person name="Nguyen J."/>
            <person name="Penning B.W."/>
            <person name="Ponnala L."/>
            <person name="Schneider K.L."/>
            <person name="Schwartz D.C."/>
            <person name="Sharma A."/>
            <person name="Soderlund C."/>
            <person name="Springer N.M."/>
            <person name="Sun Q."/>
            <person name="Wang H."/>
            <person name="Waterman M."/>
            <person name="Westerman R."/>
            <person name="Wolfgruber T.K."/>
            <person name="Yang L."/>
            <person name="Yu Y."/>
            <person name="Zhang L."/>
            <person name="Zhou S."/>
            <person name="Zhu Q."/>
            <person name="Bennetzen J.L."/>
            <person name="Dawe R.K."/>
            <person name="Jiang J."/>
            <person name="Jiang N."/>
            <person name="Presting G.G."/>
            <person name="Wessler S.R."/>
            <person name="Aluru S."/>
            <person name="Martienssen R.A."/>
            <person name="Clifton S.W."/>
            <person name="McCombie W.R."/>
            <person name="Wing R.A."/>
            <person name="Wilson R.K."/>
        </authorList>
    </citation>
    <scope>NUCLEOTIDE SEQUENCE [LARGE SCALE GENOMIC DNA]</scope>
    <source>
        <strain evidence="3">cv. B73</strain>
    </source>
</reference>
<feature type="compositionally biased region" description="Basic residues" evidence="1">
    <location>
        <begin position="296"/>
        <end position="313"/>
    </location>
</feature>
<gene>
    <name evidence="2" type="primary">LOC103639635</name>
</gene>
<evidence type="ECO:0008006" key="4">
    <source>
        <dbReference type="Google" id="ProtNLM"/>
    </source>
</evidence>
<feature type="compositionally biased region" description="Basic and acidic residues" evidence="1">
    <location>
        <begin position="112"/>
        <end position="125"/>
    </location>
</feature>
<dbReference type="InParanoid" id="A0A804RCC2"/>
<sequence>MERLLWASTQALGCGGKRDEAGLVGQLGEWLCRAALPPPRVCGAPGGPPVTVRRVRLRDGRHLAYEESGVPKEVARYRIIFSHGFAGSRLAGSCGGARRVHGGLRPRRLRRERPEPLPLRAERGAGHGGAGRRAGPGRQVLRRGRLPRLPRHVERAPLHPAQAGGRRHAGARGQLLVARAPRGPGGGGVRAAGARGPVGAARGAPRARAPPLVDGPALATHLHRRRQHHPPPQRARRRGPPRARRRRHAPAEAGGGHTAGRARVLPPRHGRHVRQVGVRPHGPAGAALPRAPVAGRRGRPRAGRPSAPRRRNPRVGQLPRAPRHRTLPVRRPWPRGHRSTDTLRFISRPGSVASTKYRIII</sequence>
<name>A0A804RCC2_MAIZE</name>
<feature type="region of interest" description="Disordered" evidence="1">
    <location>
        <begin position="180"/>
        <end position="336"/>
    </location>
</feature>
<dbReference type="PANTHER" id="PTHR45763:SF68">
    <property type="entry name" value="HYDROLASE, ALPHA_BETA FOLD FAMILY PROTEIN, EXPRESSED"/>
    <property type="match status" value="1"/>
</dbReference>